<dbReference type="PANTHER" id="PTHR35400:SF3">
    <property type="entry name" value="SLL1072 PROTEIN"/>
    <property type="match status" value="1"/>
</dbReference>
<comment type="caution">
    <text evidence="2">The sequence shown here is derived from an EMBL/GenBank/DDBJ whole genome shotgun (WGS) entry which is preliminary data.</text>
</comment>
<organism evidence="2 3">
    <name type="scientific">Streptomyces oceani</name>
    <dbReference type="NCBI Taxonomy" id="1075402"/>
    <lineage>
        <taxon>Bacteria</taxon>
        <taxon>Bacillati</taxon>
        <taxon>Actinomycetota</taxon>
        <taxon>Actinomycetes</taxon>
        <taxon>Kitasatosporales</taxon>
        <taxon>Streptomycetaceae</taxon>
        <taxon>Streptomyces</taxon>
    </lineage>
</organism>
<dbReference type="PANTHER" id="PTHR35400">
    <property type="entry name" value="SLR1083 PROTEIN"/>
    <property type="match status" value="1"/>
</dbReference>
<feature type="domain" description="Putative restriction endonuclease" evidence="1">
    <location>
        <begin position="28"/>
        <end position="192"/>
    </location>
</feature>
<dbReference type="Proteomes" id="UP000176101">
    <property type="component" value="Unassembled WGS sequence"/>
</dbReference>
<protein>
    <recommendedName>
        <fullName evidence="1">Putative restriction endonuclease domain-containing protein</fullName>
    </recommendedName>
</protein>
<dbReference type="STRING" id="1075402.AN216_14620"/>
<evidence type="ECO:0000313" key="2">
    <source>
        <dbReference type="EMBL" id="OEV02907.1"/>
    </source>
</evidence>
<name>A0A1E7KG51_9ACTN</name>
<reference evidence="2 3" key="1">
    <citation type="journal article" date="2016" name="Front. Microbiol.">
        <title>Comparative Genomics Analysis of Streptomyces Species Reveals Their Adaptation to the Marine Environment and Their Diversity at the Genomic Level.</title>
        <authorList>
            <person name="Tian X."/>
            <person name="Zhang Z."/>
            <person name="Yang T."/>
            <person name="Chen M."/>
            <person name="Li J."/>
            <person name="Chen F."/>
            <person name="Yang J."/>
            <person name="Li W."/>
            <person name="Zhang B."/>
            <person name="Zhang Z."/>
            <person name="Wu J."/>
            <person name="Zhang C."/>
            <person name="Long L."/>
            <person name="Xiao J."/>
        </authorList>
    </citation>
    <scope>NUCLEOTIDE SEQUENCE [LARGE SCALE GENOMIC DNA]</scope>
    <source>
        <strain evidence="2 3">SCSIO 02100</strain>
    </source>
</reference>
<dbReference type="InterPro" id="IPR012296">
    <property type="entry name" value="Nuclease_put_TT1808"/>
</dbReference>
<sequence>MSAAAVERPCDGERGEGLLRQAQRLRSELPAGYRVEIIGGQITVTPPPDGPHAEALTDLTFALAELHGAHTRVLQGAGVWLPGGPADFAVPDLSVVDADYREHLRENNCYDPIAFRMVIEVTSTNSANDLRAKVVAYAVAGIPLYLIVDRKHSRLHVLSDPHISEYRGHRVHAPGEHVTLPGSVSAAVTLSVTSVLHAGS</sequence>
<dbReference type="RefSeq" id="WP_070197302.1">
    <property type="nucleotide sequence ID" value="NZ_LJGU01000127.1"/>
</dbReference>
<dbReference type="OrthoDB" id="4309709at2"/>
<dbReference type="EMBL" id="LJGU01000127">
    <property type="protein sequence ID" value="OEV02907.1"/>
    <property type="molecule type" value="Genomic_DNA"/>
</dbReference>
<dbReference type="SUPFAM" id="SSF52980">
    <property type="entry name" value="Restriction endonuclease-like"/>
    <property type="match status" value="1"/>
</dbReference>
<keyword evidence="3" id="KW-1185">Reference proteome</keyword>
<dbReference type="InterPro" id="IPR011335">
    <property type="entry name" value="Restrct_endonuc-II-like"/>
</dbReference>
<dbReference type="AlphaFoldDB" id="A0A1E7KG51"/>
<dbReference type="CDD" id="cd06260">
    <property type="entry name" value="DUF820-like"/>
    <property type="match status" value="1"/>
</dbReference>
<dbReference type="PATRIC" id="fig|1075402.3.peg.1829"/>
<dbReference type="InterPro" id="IPR008538">
    <property type="entry name" value="Uma2"/>
</dbReference>
<proteinExistence type="predicted"/>
<dbReference type="Pfam" id="PF05685">
    <property type="entry name" value="Uma2"/>
    <property type="match status" value="1"/>
</dbReference>
<gene>
    <name evidence="2" type="ORF">AN216_14620</name>
</gene>
<accession>A0A1E7KG51</accession>
<evidence type="ECO:0000259" key="1">
    <source>
        <dbReference type="Pfam" id="PF05685"/>
    </source>
</evidence>
<dbReference type="Gene3D" id="3.90.1570.10">
    <property type="entry name" value="tt1808, chain A"/>
    <property type="match status" value="1"/>
</dbReference>
<evidence type="ECO:0000313" key="3">
    <source>
        <dbReference type="Proteomes" id="UP000176101"/>
    </source>
</evidence>